<gene>
    <name evidence="2 7" type="primary">fdhE</name>
    <name evidence="7" type="ORF">HMPREF0551_1555</name>
</gene>
<accession>E7RXY4</accession>
<dbReference type="InterPro" id="IPR056774">
    <property type="entry name" value="FdhE_N"/>
</dbReference>
<evidence type="ECO:0000256" key="3">
    <source>
        <dbReference type="SAM" id="MobiDB-lite"/>
    </source>
</evidence>
<dbReference type="SUPFAM" id="SSF144020">
    <property type="entry name" value="FdhE-like"/>
    <property type="match status" value="1"/>
</dbReference>
<feature type="domain" description="FdhE N-terminal" evidence="4">
    <location>
        <begin position="19"/>
        <end position="183"/>
    </location>
</feature>
<dbReference type="AlphaFoldDB" id="E7RXY4"/>
<evidence type="ECO:0000259" key="6">
    <source>
        <dbReference type="Pfam" id="PF24860"/>
    </source>
</evidence>
<organism evidence="7 8">
    <name type="scientific">Lautropia mirabilis ATCC 51599</name>
    <dbReference type="NCBI Taxonomy" id="887898"/>
    <lineage>
        <taxon>Bacteria</taxon>
        <taxon>Pseudomonadati</taxon>
        <taxon>Pseudomonadota</taxon>
        <taxon>Betaproteobacteria</taxon>
        <taxon>Burkholderiales</taxon>
        <taxon>Burkholderiaceae</taxon>
        <taxon>Lautropia</taxon>
    </lineage>
</organism>
<dbReference type="eggNOG" id="COG3058">
    <property type="taxonomic scope" value="Bacteria"/>
</dbReference>
<sequence length="360" mass="39394">MSQRILQPGEIEALDRTAFPRIILPQPATRLRERAARLRHLAEGSPMGPFLRYLARLVDAQHAALDAVPDMPQPDAERLDRAQRHAMPLWQLPADIDPAWKPVMRAIVGHLQQGPGAEEANDVERQVLAELQNLDDAALGHLLASLWSNEHLNDSQRVRAPVVMAAVQVVMMSRAARLDLKTLPFVDPPTICPVCSSSPLASVVHIGGQEEGLRYLHCSICETEWHMVRVKCSNCASTEGISYRRLESVDTPLMSREDLVKNPMVGAQRAAVPCMAELCGKCGCYSKIFDLRKDPTIEVLADDLGTLMLDMMMGQDGHPRAGAHPFLFPEDEAGDGGSGAGQTGTPSLPPAQEDGHRTTH</sequence>
<dbReference type="InterPro" id="IPR056796">
    <property type="entry name" value="FdhE_C"/>
</dbReference>
<evidence type="ECO:0000313" key="8">
    <source>
        <dbReference type="Proteomes" id="UP000011021"/>
    </source>
</evidence>
<dbReference type="HOGENOM" id="CLU_055275_0_0_4"/>
<keyword evidence="1 2" id="KW-0963">Cytoplasm</keyword>
<keyword evidence="8" id="KW-1185">Reference proteome</keyword>
<protein>
    <recommendedName>
        <fullName evidence="2">Protein FdhE homolog</fullName>
    </recommendedName>
</protein>
<name>E7RXY4_9BURK</name>
<comment type="caution">
    <text evidence="7">The sequence shown here is derived from an EMBL/GenBank/DDBJ whole genome shotgun (WGS) entry which is preliminary data.</text>
</comment>
<dbReference type="EMBL" id="AEQP01000010">
    <property type="protein sequence ID" value="EFV94808.1"/>
    <property type="molecule type" value="Genomic_DNA"/>
</dbReference>
<evidence type="ECO:0000256" key="2">
    <source>
        <dbReference type="HAMAP-Rule" id="MF_00611"/>
    </source>
</evidence>
<dbReference type="PANTHER" id="PTHR37689">
    <property type="entry name" value="PROTEIN FDHE"/>
    <property type="match status" value="1"/>
</dbReference>
<dbReference type="Gene3D" id="3.90.1670.10">
    <property type="entry name" value="FdhE-like domain"/>
    <property type="match status" value="1"/>
</dbReference>
<dbReference type="GO" id="GO:0005829">
    <property type="term" value="C:cytosol"/>
    <property type="evidence" value="ECO:0007669"/>
    <property type="project" value="TreeGrafter"/>
</dbReference>
<comment type="similarity">
    <text evidence="2">Belongs to the FdhE family.</text>
</comment>
<dbReference type="HAMAP" id="MF_00611">
    <property type="entry name" value="FdeH"/>
    <property type="match status" value="1"/>
</dbReference>
<dbReference type="GO" id="GO:0008199">
    <property type="term" value="F:ferric iron binding"/>
    <property type="evidence" value="ECO:0007669"/>
    <property type="project" value="TreeGrafter"/>
</dbReference>
<dbReference type="PIRSF" id="PIRSF018296">
    <property type="entry name" value="Format_dh_formtn"/>
    <property type="match status" value="1"/>
</dbReference>
<dbReference type="CDD" id="cd16341">
    <property type="entry name" value="FdhE"/>
    <property type="match status" value="1"/>
</dbReference>
<dbReference type="STRING" id="887898.HMPREF0551_1555"/>
<dbReference type="InterPro" id="IPR006452">
    <property type="entry name" value="Formate_DH_accessory"/>
</dbReference>
<dbReference type="NCBIfam" id="TIGR01562">
    <property type="entry name" value="FdhE"/>
    <property type="match status" value="1"/>
</dbReference>
<dbReference type="InterPro" id="IPR056797">
    <property type="entry name" value="FdhE_central"/>
</dbReference>
<dbReference type="PANTHER" id="PTHR37689:SF1">
    <property type="entry name" value="PROTEIN FDHE"/>
    <property type="match status" value="1"/>
</dbReference>
<feature type="domain" description="FdhE C-terminal" evidence="6">
    <location>
        <begin position="230"/>
        <end position="327"/>
    </location>
</feature>
<comment type="subcellular location">
    <subcellularLocation>
        <location evidence="2">Cytoplasm</location>
    </subcellularLocation>
</comment>
<dbReference type="InterPro" id="IPR024064">
    <property type="entry name" value="FdhE-like_sf"/>
</dbReference>
<dbReference type="Pfam" id="PF04216">
    <property type="entry name" value="FdhE_N"/>
    <property type="match status" value="1"/>
</dbReference>
<dbReference type="Pfam" id="PF24859">
    <property type="entry name" value="FdhE_central"/>
    <property type="match status" value="1"/>
</dbReference>
<evidence type="ECO:0000259" key="4">
    <source>
        <dbReference type="Pfam" id="PF04216"/>
    </source>
</evidence>
<proteinExistence type="inferred from homology"/>
<dbReference type="Pfam" id="PF24860">
    <property type="entry name" value="FdhE_C"/>
    <property type="match status" value="1"/>
</dbReference>
<dbReference type="Proteomes" id="UP000011021">
    <property type="component" value="Unassembled WGS sequence"/>
</dbReference>
<evidence type="ECO:0000313" key="7">
    <source>
        <dbReference type="EMBL" id="EFV94808.1"/>
    </source>
</evidence>
<dbReference type="GO" id="GO:0051604">
    <property type="term" value="P:protein maturation"/>
    <property type="evidence" value="ECO:0007669"/>
    <property type="project" value="TreeGrafter"/>
</dbReference>
<feature type="domain" description="FdhE central" evidence="5">
    <location>
        <begin position="191"/>
        <end position="229"/>
    </location>
</feature>
<evidence type="ECO:0000256" key="1">
    <source>
        <dbReference type="ARBA" id="ARBA00022490"/>
    </source>
</evidence>
<dbReference type="RefSeq" id="WP_005673853.1">
    <property type="nucleotide sequence ID" value="NZ_CP146288.1"/>
</dbReference>
<reference evidence="7 8" key="1">
    <citation type="submission" date="2010-12" db="EMBL/GenBank/DDBJ databases">
        <authorList>
            <person name="Muzny D."/>
            <person name="Qin X."/>
            <person name="Deng J."/>
            <person name="Jiang H."/>
            <person name="Liu Y."/>
            <person name="Qu J."/>
            <person name="Song X.-Z."/>
            <person name="Zhang L."/>
            <person name="Thornton R."/>
            <person name="Coyle M."/>
            <person name="Francisco L."/>
            <person name="Jackson L."/>
            <person name="Javaid M."/>
            <person name="Korchina V."/>
            <person name="Kovar C."/>
            <person name="Mata R."/>
            <person name="Mathew T."/>
            <person name="Ngo R."/>
            <person name="Nguyen L."/>
            <person name="Nguyen N."/>
            <person name="Okwuonu G."/>
            <person name="Ongeri F."/>
            <person name="Pham C."/>
            <person name="Simmons D."/>
            <person name="Wilczek-Boney K."/>
            <person name="Hale W."/>
            <person name="Jakkamsetti A."/>
            <person name="Pham P."/>
            <person name="Ruth R."/>
            <person name="San Lucas F."/>
            <person name="Warren J."/>
            <person name="Zhang J."/>
            <person name="Zhao Z."/>
            <person name="Zhou C."/>
            <person name="Zhu D."/>
            <person name="Lee S."/>
            <person name="Bess C."/>
            <person name="Blankenburg K."/>
            <person name="Forbes L."/>
            <person name="Fu Q."/>
            <person name="Gubbala S."/>
            <person name="Hirani K."/>
            <person name="Jayaseelan J.C."/>
            <person name="Lara F."/>
            <person name="Munidasa M."/>
            <person name="Palculict T."/>
            <person name="Patil S."/>
            <person name="Pu L.-L."/>
            <person name="Saada N."/>
            <person name="Tang L."/>
            <person name="Weissenberger G."/>
            <person name="Zhu Y."/>
            <person name="Hemphill L."/>
            <person name="Shang Y."/>
            <person name="Youmans B."/>
            <person name="Ayvaz T."/>
            <person name="Ross M."/>
            <person name="Santibanez J."/>
            <person name="Aqrawi P."/>
            <person name="Gross S."/>
            <person name="Joshi V."/>
            <person name="Fowler G."/>
            <person name="Nazareth L."/>
            <person name="Reid J."/>
            <person name="Worley K."/>
            <person name="Petrosino J."/>
            <person name="Highlander S."/>
            <person name="Gibbs R."/>
        </authorList>
    </citation>
    <scope>NUCLEOTIDE SEQUENCE [LARGE SCALE GENOMIC DNA]</scope>
    <source>
        <strain evidence="7 8">ATCC 51599</strain>
    </source>
</reference>
<comment type="function">
    <text evidence="2">Necessary for formate dehydrogenase activity.</text>
</comment>
<evidence type="ECO:0000259" key="5">
    <source>
        <dbReference type="Pfam" id="PF24859"/>
    </source>
</evidence>
<feature type="region of interest" description="Disordered" evidence="3">
    <location>
        <begin position="320"/>
        <end position="360"/>
    </location>
</feature>